<dbReference type="EMBL" id="GL832988">
    <property type="protein sequence ID" value="EGD79834.1"/>
    <property type="molecule type" value="Genomic_DNA"/>
</dbReference>
<feature type="domain" description="Fibronectin type-III" evidence="5">
    <location>
        <begin position="1752"/>
        <end position="1870"/>
    </location>
</feature>
<sequence length="1949" mass="213649">MSLHAPITKMMAIAIVFPLIGLLALAHAESHVLPARFRRDVPSAPPRNPTTTPTPGGAFAVSWEAPDPGTTNGAIAGYVIRIRSTAPQPPTWAYGNAILDATDVEVSSSTFSYTLADELSFPFSGYDVGVAVKNAEGFGPFAMLSVDPPNSIPSGQPRSVSTSLPPVDAMTYPPDADEIIVQWTVPAGIWFRNAPAIGFDLVATPVPGSTTNEVVTVRFPKQWQDGDSPDEQLTASITGLTPNTEYVVLVYTIGLDGDRSTASFMTTDKTRPHLPTVAPAGLSVDDTSATAFNLSWDAMSASTPGSNGDIVGYRIYHVPTADRGCTNLACPPPSPCQEDPRCEFGVCTYTNKPDNITCDDGNAHTVRDHCVAGTCVGDLVNQHIDQQPVHRHIHMNTRSHGGGYMPRLGEFCGASIYRYAQDGTYKTAFTAAGSTNNMMQLWGEPDSLYYYTANWGSQYCRKLGPYPSSSVVWTYTPFPATTVGGIATDSNYAYCIQNGQATVHVLDKMTGSLVRTFDLTGGSIGTLHGAFAVVNDKIYYGTGQYFYRHNLADGKHDGFRFQTIQTINNMAFTGQDLCISPNSDNVYCYQVISHNIWKPDDGAHLLDTVNTYATISFDSRSYAGGFAPMHREYWYPYWSGSTIYRYTWKGYYIGAFNAVNGVGSIRQLWGSPDSPHYYLAASNYIYKATWPQNQLVWSYNLGTTAGGVTTHGDSVYAMRATTNLVYVLRATDGELQRTFNLDSSSGDNFSNMFGGLVAVKGRLFRGGRDNARFYRYDLETGTYDGMYFSVATSIYSCSFNGQDICVSGGDPPHNVFYDTDRGSPPLIAGSKILNKDMNAQLSDLLPSHYFARCYSGTADGWSSSTFHSRCDNKGPTLTIGRNRDTGRVFGGFTHIPWTTSSGYRTDYAAFLFRFNGDQVERTDQDLSSPGNAVYHTSSYCPTFGGGHDLRFYSNCERVTANPNSYRIDTGGYSNSWAGGTNDFYVDEMEVFYLTEDSFDPCDGVVCPTNTCTPTNVQAYTSIGGGPLSDAVHGTTLEAPPSSGPVDVAGTALSDSKIKLTWNAPANPTHNGRLLGYEVYIASAGGPAAFVTSLNYYTFTVTGLLPYTDYTFYLTTFNGAGASPPSASITVRTQEAPPGPPSNVQADEELSDNGEVITISWQPPHEPNGVVTQYTVYYQKLGGTWQSMTTSSGSVRSVEIDGLDPISTYVVQVSAWTSVGEGQRSNTIAPTTGQGIPRTPPDNVGANALNKTAIKVTYDLPPSDEGEVVEYSIYYTPEPLPSSCEEISCHARDTCHDVGECIHDPFYGPMCTAPAKRDGTECDDGDDSTGFDTCVMGQCRSVPRPQPVSPVTSTFSGTWSTRSYGMAYNPRRNEWWFPEYTSSSTGTVVYRYSADDLTTLVGRFRIQQRRYLMQIWVHVDETYLLNTYTDNYVYRYGPFPLVTQLWAYNFGTTVGGVSLHDGVVYAMQSGSYNIRVLDWETGQLQRSFSLSGSPQGFSNIYGTFAVVSNKIFVGDYNDNDMYRFDLQTYQYDNVHWTASYQTQKLGFDGQHLCIASGDPVECWRIVDENVYGDRTVISANAPAQAIMGSEILTKDMNLAISKEVSPNSDSSFKLCFRASDHGFSGSTFHARCDNKGQTVVVVRSTEGSPQGPRVFGAFAPNSWRSDTSTYLRADDAFLFRFVNNGQFERTDLLNYPEYAQYTRPDYCPEFGNSDFRMSTDCRSGYTSTNAYTVHQSSSTYNNEWLTGSYNSWQVDDVEVFYRVDESADPCFDVTCDPPMGQCKLPGRCVSGECVYDVAPNGTPCNDGDDATVFDTCQDTVCVGRHPVITEDNQHTFTGLDPYTTYAFRVAARTVRGQGPASDAVRARTLSGTPTGPPQDVVARAAATTVLHITWKQPLFGERHGTISSYKLWVQHLNSMRQPAGTPWTIVTGNDLTNYNLTDLDAYTYYQ</sequence>
<feature type="chain" id="PRO_5003291307" evidence="4">
    <location>
        <begin position="29"/>
        <end position="1949"/>
    </location>
</feature>
<keyword evidence="4" id="KW-0732">Signal</keyword>
<dbReference type="InterPro" id="IPR015943">
    <property type="entry name" value="WD40/YVTN_repeat-like_dom_sf"/>
</dbReference>
<dbReference type="eggNOG" id="KOG4221">
    <property type="taxonomic scope" value="Eukaryota"/>
</dbReference>
<dbReference type="Proteomes" id="UP000007799">
    <property type="component" value="Unassembled WGS sequence"/>
</dbReference>
<dbReference type="InterPro" id="IPR006571">
    <property type="entry name" value="TLDc_dom"/>
</dbReference>
<feature type="region of interest" description="Disordered" evidence="3">
    <location>
        <begin position="1123"/>
        <end position="1146"/>
    </location>
</feature>
<dbReference type="InterPro" id="IPR036116">
    <property type="entry name" value="FN3_sf"/>
</dbReference>
<dbReference type="GeneID" id="16069321"/>
<dbReference type="PROSITE" id="PS50853">
    <property type="entry name" value="FN3"/>
    <property type="match status" value="6"/>
</dbReference>
<dbReference type="SMART" id="SM00584">
    <property type="entry name" value="TLDc"/>
    <property type="match status" value="2"/>
</dbReference>
<organism evidence="8">
    <name type="scientific">Salpingoeca rosetta (strain ATCC 50818 / BSB-021)</name>
    <dbReference type="NCBI Taxonomy" id="946362"/>
    <lineage>
        <taxon>Eukaryota</taxon>
        <taxon>Choanoflagellata</taxon>
        <taxon>Craspedida</taxon>
        <taxon>Salpingoecidae</taxon>
        <taxon>Salpingoeca</taxon>
    </lineage>
</organism>
<evidence type="ECO:0000256" key="2">
    <source>
        <dbReference type="ARBA" id="ARBA00023157"/>
    </source>
</evidence>
<dbReference type="InterPro" id="IPR003961">
    <property type="entry name" value="FN3_dom"/>
</dbReference>
<feature type="domain" description="TLDc" evidence="6">
    <location>
        <begin position="1584"/>
        <end position="1762"/>
    </location>
</feature>
<evidence type="ECO:0000313" key="8">
    <source>
        <dbReference type="Proteomes" id="UP000007799"/>
    </source>
</evidence>
<dbReference type="GO" id="GO:0098609">
    <property type="term" value="P:cell-cell adhesion"/>
    <property type="evidence" value="ECO:0007669"/>
    <property type="project" value="TreeGrafter"/>
</dbReference>
<dbReference type="SUPFAM" id="SSF50969">
    <property type="entry name" value="YVTN repeat-like/Quinoprotein amine dehydrogenase"/>
    <property type="match status" value="1"/>
</dbReference>
<keyword evidence="1" id="KW-0677">Repeat</keyword>
<feature type="domain" description="Fibronectin type-III" evidence="5">
    <location>
        <begin position="1875"/>
        <end position="1949"/>
    </location>
</feature>
<keyword evidence="2" id="KW-1015">Disulfide bond</keyword>
<dbReference type="FunFam" id="2.60.40.10:FF:000028">
    <property type="entry name" value="Neuronal cell adhesion molecule"/>
    <property type="match status" value="1"/>
</dbReference>
<evidence type="ECO:0000256" key="1">
    <source>
        <dbReference type="ARBA" id="ARBA00022737"/>
    </source>
</evidence>
<dbReference type="InParanoid" id="F2UQ04"/>
<dbReference type="STRING" id="946362.F2UQ04"/>
<dbReference type="CDD" id="cd00063">
    <property type="entry name" value="FN3"/>
    <property type="match status" value="5"/>
</dbReference>
<accession>F2UQ04</accession>
<dbReference type="PROSITE" id="PS51886">
    <property type="entry name" value="TLDC"/>
    <property type="match status" value="2"/>
</dbReference>
<dbReference type="PANTHER" id="PTHR44170:SF6">
    <property type="entry name" value="CONTACTIN"/>
    <property type="match status" value="1"/>
</dbReference>
<evidence type="ECO:0000259" key="6">
    <source>
        <dbReference type="PROSITE" id="PS51886"/>
    </source>
</evidence>
<feature type="domain" description="Fibronectin type-III" evidence="5">
    <location>
        <begin position="1043"/>
        <end position="1135"/>
    </location>
</feature>
<gene>
    <name evidence="7" type="ORF">PTSG_13098</name>
</gene>
<dbReference type="eggNOG" id="KOG4228">
    <property type="taxonomic scope" value="Eukaryota"/>
</dbReference>
<dbReference type="GO" id="GO:0016020">
    <property type="term" value="C:membrane"/>
    <property type="evidence" value="ECO:0007669"/>
    <property type="project" value="UniProtKB-SubCell"/>
</dbReference>
<dbReference type="InterPro" id="IPR011044">
    <property type="entry name" value="Quino_amine_DH_bsu"/>
</dbReference>
<feature type="domain" description="Fibronectin type-III" evidence="5">
    <location>
        <begin position="165"/>
        <end position="273"/>
    </location>
</feature>
<feature type="domain" description="Fibronectin type-III" evidence="5">
    <location>
        <begin position="1139"/>
        <end position="1234"/>
    </location>
</feature>
<feature type="region of interest" description="Disordered" evidence="3">
    <location>
        <begin position="1223"/>
        <end position="1242"/>
    </location>
</feature>
<evidence type="ECO:0000256" key="4">
    <source>
        <dbReference type="SAM" id="SignalP"/>
    </source>
</evidence>
<evidence type="ECO:0000259" key="5">
    <source>
        <dbReference type="PROSITE" id="PS50853"/>
    </source>
</evidence>
<dbReference type="RefSeq" id="XP_004988782.1">
    <property type="nucleotide sequence ID" value="XM_004988725.1"/>
</dbReference>
<name>F2UQ04_SALR5</name>
<dbReference type="Pfam" id="PF00041">
    <property type="entry name" value="fn3"/>
    <property type="match status" value="4"/>
</dbReference>
<feature type="non-terminal residue" evidence="7">
    <location>
        <position position="1949"/>
    </location>
</feature>
<dbReference type="Pfam" id="PF07534">
    <property type="entry name" value="TLD"/>
    <property type="match status" value="2"/>
</dbReference>
<feature type="compositionally biased region" description="Polar residues" evidence="3">
    <location>
        <begin position="1223"/>
        <end position="1233"/>
    </location>
</feature>
<keyword evidence="8" id="KW-1185">Reference proteome</keyword>
<evidence type="ECO:0000256" key="3">
    <source>
        <dbReference type="SAM" id="MobiDB-lite"/>
    </source>
</evidence>
<proteinExistence type="predicted"/>
<evidence type="ECO:0000313" key="7">
    <source>
        <dbReference type="EMBL" id="EGD79834.1"/>
    </source>
</evidence>
<feature type="domain" description="TLDc" evidence="6">
    <location>
        <begin position="825"/>
        <end position="994"/>
    </location>
</feature>
<dbReference type="InterPro" id="IPR013783">
    <property type="entry name" value="Ig-like_fold"/>
</dbReference>
<feature type="signal peptide" evidence="4">
    <location>
        <begin position="1"/>
        <end position="28"/>
    </location>
</feature>
<dbReference type="OrthoDB" id="10001977at2759"/>
<dbReference type="KEGG" id="sre:PTSG_13098"/>
<dbReference type="SUPFAM" id="SSF49265">
    <property type="entry name" value="Fibronectin type III"/>
    <property type="match status" value="5"/>
</dbReference>
<protein>
    <submittedName>
        <fullName evidence="7">Uncharacterized protein</fullName>
    </submittedName>
</protein>
<feature type="domain" description="Fibronectin type-III" evidence="5">
    <location>
        <begin position="45"/>
        <end position="155"/>
    </location>
</feature>
<dbReference type="SMART" id="SM00060">
    <property type="entry name" value="FN3"/>
    <property type="match status" value="6"/>
</dbReference>
<dbReference type="FunCoup" id="F2UQ04">
    <property type="interactions" value="258"/>
</dbReference>
<dbReference type="SUPFAM" id="SSF63829">
    <property type="entry name" value="Calcium-dependent phosphotriesterase"/>
    <property type="match status" value="1"/>
</dbReference>
<reference evidence="7" key="1">
    <citation type="submission" date="2009-08" db="EMBL/GenBank/DDBJ databases">
        <title>Annotation of Salpingoeca rosetta.</title>
        <authorList>
            <consortium name="The Broad Institute Genome Sequencing Platform"/>
            <person name="Russ C."/>
            <person name="Cuomo C."/>
            <person name="Burger G."/>
            <person name="Gray M.W."/>
            <person name="Holland P.W.H."/>
            <person name="King N."/>
            <person name="Lang F.B.F."/>
            <person name="Roger A.J."/>
            <person name="Ruiz-Trillo I."/>
            <person name="Young S.K."/>
            <person name="Zeng Q."/>
            <person name="Gargeya S."/>
            <person name="Alvarado L."/>
            <person name="Berlin A."/>
            <person name="Chapman S.B."/>
            <person name="Chen Z."/>
            <person name="Freedman E."/>
            <person name="Gellesch M."/>
            <person name="Goldberg J."/>
            <person name="Griggs A."/>
            <person name="Gujja S."/>
            <person name="Heilman E."/>
            <person name="Heiman D."/>
            <person name="Howarth C."/>
            <person name="Mehta T."/>
            <person name="Neiman D."/>
            <person name="Pearson M."/>
            <person name="Roberts A."/>
            <person name="Saif S."/>
            <person name="Shea T."/>
            <person name="Shenoy N."/>
            <person name="Sisk P."/>
            <person name="Stolte C."/>
            <person name="Sykes S."/>
            <person name="White J."/>
            <person name="Yandava C."/>
            <person name="Haas B."/>
            <person name="Nusbaum C."/>
            <person name="Birren B."/>
        </authorList>
    </citation>
    <scope>NUCLEOTIDE SEQUENCE [LARGE SCALE GENOMIC DNA]</scope>
    <source>
        <strain evidence="7">ATCC 50818</strain>
    </source>
</reference>
<dbReference type="Gene3D" id="2.60.40.10">
    <property type="entry name" value="Immunoglobulins"/>
    <property type="match status" value="8"/>
</dbReference>
<dbReference type="Gene3D" id="2.130.10.10">
    <property type="entry name" value="YVTN repeat-like/Quinoprotein amine dehydrogenase"/>
    <property type="match status" value="3"/>
</dbReference>
<dbReference type="PANTHER" id="PTHR44170">
    <property type="entry name" value="PROTEIN SIDEKICK"/>
    <property type="match status" value="1"/>
</dbReference>